<dbReference type="Proteomes" id="UP000436522">
    <property type="component" value="Unassembled WGS sequence"/>
</dbReference>
<evidence type="ECO:0000313" key="2">
    <source>
        <dbReference type="Proteomes" id="UP000436522"/>
    </source>
</evidence>
<comment type="caution">
    <text evidence="1">The sequence shown here is derived from an EMBL/GenBank/DDBJ whole genome shotgun (WGS) entry which is preliminary data.</text>
</comment>
<name>A0A640VRJ2_9RHOB</name>
<gene>
    <name evidence="1" type="ORF">So717_25860</name>
</gene>
<protein>
    <submittedName>
        <fullName evidence="1">Uncharacterized protein</fullName>
    </submittedName>
</protein>
<dbReference type="EMBL" id="BLIV01000005">
    <property type="protein sequence ID" value="GFE50833.1"/>
    <property type="molecule type" value="Genomic_DNA"/>
</dbReference>
<keyword evidence="2" id="KW-1185">Reference proteome</keyword>
<dbReference type="AlphaFoldDB" id="A0A640VRJ2"/>
<proteinExistence type="predicted"/>
<reference evidence="1 2" key="1">
    <citation type="submission" date="2019-12" db="EMBL/GenBank/DDBJ databases">
        <title>Roseobacter cerasinus sp. nov., isolated from seawater around aquaculture.</title>
        <authorList>
            <person name="Muramatsu S."/>
            <person name="Takabe Y."/>
            <person name="Mori K."/>
            <person name="Takaichi S."/>
            <person name="Hanada S."/>
        </authorList>
    </citation>
    <scope>NUCLEOTIDE SEQUENCE [LARGE SCALE GENOMIC DNA]</scope>
    <source>
        <strain evidence="1 2">AI77</strain>
    </source>
</reference>
<sequence length="57" mass="6072">MQNGGKQGSQGDRRGVVVLDINGNVYALARWTGIETKEFKARLGATPDLQPNADVSA</sequence>
<evidence type="ECO:0000313" key="1">
    <source>
        <dbReference type="EMBL" id="GFE50833.1"/>
    </source>
</evidence>
<accession>A0A640VRJ2</accession>
<organism evidence="1 2">
    <name type="scientific">Roseobacter cerasinus</name>
    <dbReference type="NCBI Taxonomy" id="2602289"/>
    <lineage>
        <taxon>Bacteria</taxon>
        <taxon>Pseudomonadati</taxon>
        <taxon>Pseudomonadota</taxon>
        <taxon>Alphaproteobacteria</taxon>
        <taxon>Rhodobacterales</taxon>
        <taxon>Roseobacteraceae</taxon>
        <taxon>Roseobacter</taxon>
    </lineage>
</organism>